<dbReference type="AlphaFoldDB" id="A0A0F9SQ25"/>
<evidence type="ECO:0000313" key="1">
    <source>
        <dbReference type="EMBL" id="KKN69014.1"/>
    </source>
</evidence>
<protein>
    <submittedName>
        <fullName evidence="1">Uncharacterized protein</fullName>
    </submittedName>
</protein>
<comment type="caution">
    <text evidence="1">The sequence shown here is derived from an EMBL/GenBank/DDBJ whole genome shotgun (WGS) entry which is preliminary data.</text>
</comment>
<reference evidence="1" key="1">
    <citation type="journal article" date="2015" name="Nature">
        <title>Complex archaea that bridge the gap between prokaryotes and eukaryotes.</title>
        <authorList>
            <person name="Spang A."/>
            <person name="Saw J.H."/>
            <person name="Jorgensen S.L."/>
            <person name="Zaremba-Niedzwiedzka K."/>
            <person name="Martijn J."/>
            <person name="Lind A.E."/>
            <person name="van Eijk R."/>
            <person name="Schleper C."/>
            <person name="Guy L."/>
            <person name="Ettema T.J."/>
        </authorList>
    </citation>
    <scope>NUCLEOTIDE SEQUENCE</scope>
</reference>
<accession>A0A0F9SQ25</accession>
<dbReference type="EMBL" id="LAZR01000434">
    <property type="protein sequence ID" value="KKN69014.1"/>
    <property type="molecule type" value="Genomic_DNA"/>
</dbReference>
<name>A0A0F9SQ25_9ZZZZ</name>
<proteinExistence type="predicted"/>
<gene>
    <name evidence="1" type="ORF">LCGC14_0444860</name>
</gene>
<organism evidence="1">
    <name type="scientific">marine sediment metagenome</name>
    <dbReference type="NCBI Taxonomy" id="412755"/>
    <lineage>
        <taxon>unclassified sequences</taxon>
        <taxon>metagenomes</taxon>
        <taxon>ecological metagenomes</taxon>
    </lineage>
</organism>
<sequence length="67" mass="7092">MAIHTETDSANETIYYSEVEWNGQKLMLASDEGDCPHFYLGTLECEPGHLYCPACGGSAPAPSGPGA</sequence>